<evidence type="ECO:0000313" key="3">
    <source>
        <dbReference type="EMBL" id="QQE75749.1"/>
    </source>
</evidence>
<evidence type="ECO:0000256" key="1">
    <source>
        <dbReference type="SAM" id="MobiDB-lite"/>
    </source>
</evidence>
<dbReference type="RefSeq" id="WP_198829263.1">
    <property type="nucleotide sequence ID" value="NZ_CP066308.1"/>
</dbReference>
<feature type="region of interest" description="Disordered" evidence="1">
    <location>
        <begin position="85"/>
        <end position="127"/>
    </location>
</feature>
<proteinExistence type="predicted"/>
<name>A0A7T5JPX3_9BACL</name>
<reference evidence="4" key="2">
    <citation type="submission" date="2021-04" db="EMBL/GenBank/DDBJ databases">
        <title>Brevibacillus composti FJAT-54423, complete genome.</title>
        <authorList>
            <person name="Tang R."/>
        </authorList>
    </citation>
    <scope>NUCLEOTIDE SEQUENCE</scope>
    <source>
        <strain evidence="4">FJAT-54424</strain>
    </source>
</reference>
<evidence type="ECO:0000313" key="5">
    <source>
        <dbReference type="Proteomes" id="UP000595847"/>
    </source>
</evidence>
<dbReference type="Proteomes" id="UP000595847">
    <property type="component" value="Chromosome"/>
</dbReference>
<keyword evidence="2" id="KW-0472">Membrane</keyword>
<keyword evidence="2" id="KW-0812">Transmembrane</keyword>
<feature type="transmembrane region" description="Helical" evidence="2">
    <location>
        <begin position="47"/>
        <end position="67"/>
    </location>
</feature>
<organism evidence="3 5">
    <name type="scientific">Brevibacillus composti</name>
    <dbReference type="NCBI Taxonomy" id="2796470"/>
    <lineage>
        <taxon>Bacteria</taxon>
        <taxon>Bacillati</taxon>
        <taxon>Bacillota</taxon>
        <taxon>Bacilli</taxon>
        <taxon>Bacillales</taxon>
        <taxon>Paenibacillaceae</taxon>
        <taxon>Brevibacillus</taxon>
    </lineage>
</organism>
<evidence type="ECO:0000313" key="6">
    <source>
        <dbReference type="Proteomes" id="UP000677234"/>
    </source>
</evidence>
<feature type="region of interest" description="Disordered" evidence="1">
    <location>
        <begin position="137"/>
        <end position="156"/>
    </location>
</feature>
<feature type="compositionally biased region" description="Polar residues" evidence="1">
    <location>
        <begin position="144"/>
        <end position="156"/>
    </location>
</feature>
<dbReference type="KEGG" id="bcop:JD108_07695"/>
<dbReference type="EMBL" id="CP073708">
    <property type="protein sequence ID" value="QUO42775.1"/>
    <property type="molecule type" value="Genomic_DNA"/>
</dbReference>
<accession>A0A7T5JPX3</accession>
<evidence type="ECO:0000313" key="4">
    <source>
        <dbReference type="EMBL" id="QUO42775.1"/>
    </source>
</evidence>
<dbReference type="AlphaFoldDB" id="A0A7T5JPX3"/>
<evidence type="ECO:0000256" key="2">
    <source>
        <dbReference type="SAM" id="Phobius"/>
    </source>
</evidence>
<dbReference type="EMBL" id="CP066308">
    <property type="protein sequence ID" value="QQE75749.1"/>
    <property type="molecule type" value="Genomic_DNA"/>
</dbReference>
<protein>
    <submittedName>
        <fullName evidence="3">Uncharacterized protein</fullName>
    </submittedName>
</protein>
<dbReference type="Proteomes" id="UP000677234">
    <property type="component" value="Chromosome"/>
</dbReference>
<gene>
    <name evidence="3" type="ORF">JD108_07695</name>
    <name evidence="4" type="ORF">KDJ56_07375</name>
</gene>
<keyword evidence="2" id="KW-1133">Transmembrane helix</keyword>
<feature type="compositionally biased region" description="Low complexity" evidence="1">
    <location>
        <begin position="106"/>
        <end position="119"/>
    </location>
</feature>
<keyword evidence="6" id="KW-1185">Reference proteome</keyword>
<sequence>MYWQNEKELRETIKLSPDFEPNEAFVETARNAGLDVIRKQANKRQKIMVLNQVAVIAAALLLVWGVISQHGPAKELKTEMAASVQVDESGPQKTAIHLPEPPKESVTAATPPQQVPPAQEQDRQNPQAAAMQITTVETDRATVDKTSTPTEETATSNIQTSVEAEGNVPEQIQKKGTWLAEQDILSPAMQKSWVDLQNSFPILKEVNGIESDDDDDNQEAASIRASLLKTAPEGQVHTVAKVEFNEQGEVNFLQLPEKENGSLPDISTETAKVRAKEYLEKILGVDASAYSIVSVWPEKSYDLQMNGTIRKYTVNFKKPVPGDPESAFYATLLVDSGGEFLSFEKVKKPISYDSWYAVDFERRAMPEKNGNNE</sequence>
<reference evidence="3 5" key="1">
    <citation type="submission" date="2020-12" db="EMBL/GenBank/DDBJ databases">
        <title>strain FJAT-54423T represents a novel species of the genus Brevibacillus.</title>
        <authorList>
            <person name="Tang R."/>
        </authorList>
    </citation>
    <scope>NUCLEOTIDE SEQUENCE [LARGE SCALE GENOMIC DNA]</scope>
    <source>
        <strain evidence="3 5">FJAT-54423</strain>
    </source>
</reference>